<evidence type="ECO:0000256" key="1">
    <source>
        <dbReference type="ARBA" id="ARBA00007734"/>
    </source>
</evidence>
<comment type="similarity">
    <text evidence="1">Belongs to the transglycosylase Slt family.</text>
</comment>
<gene>
    <name evidence="3" type="ORF">IAA64_08720</name>
</gene>
<organism evidence="3 4">
    <name type="scientific">Candidatus Ornithocaccomicrobium faecavium</name>
    <dbReference type="NCBI Taxonomy" id="2840890"/>
    <lineage>
        <taxon>Bacteria</taxon>
        <taxon>Bacillati</taxon>
        <taxon>Bacillota</taxon>
        <taxon>Clostridia</taxon>
        <taxon>Candidatus Ornithocaccomicrobium</taxon>
    </lineage>
</organism>
<dbReference type="InterPro" id="IPR000189">
    <property type="entry name" value="Transglyc_AS"/>
</dbReference>
<reference evidence="3" key="2">
    <citation type="journal article" date="2021" name="PeerJ">
        <title>Extensive microbial diversity within the chicken gut microbiome revealed by metagenomics and culture.</title>
        <authorList>
            <person name="Gilroy R."/>
            <person name="Ravi A."/>
            <person name="Getino M."/>
            <person name="Pursley I."/>
            <person name="Horton D.L."/>
            <person name="Alikhan N.F."/>
            <person name="Baker D."/>
            <person name="Gharbi K."/>
            <person name="Hall N."/>
            <person name="Watson M."/>
            <person name="Adriaenssens E.M."/>
            <person name="Foster-Nyarko E."/>
            <person name="Jarju S."/>
            <person name="Secka A."/>
            <person name="Antonio M."/>
            <person name="Oren A."/>
            <person name="Chaudhuri R.R."/>
            <person name="La Ragione R."/>
            <person name="Hildebrand F."/>
            <person name="Pallen M.J."/>
        </authorList>
    </citation>
    <scope>NUCLEOTIDE SEQUENCE</scope>
    <source>
        <strain evidence="3">CHK183-6373</strain>
    </source>
</reference>
<dbReference type="InterPro" id="IPR008258">
    <property type="entry name" value="Transglycosylase_SLT_dom_1"/>
</dbReference>
<dbReference type="PROSITE" id="PS00922">
    <property type="entry name" value="TRANSGLYCOSYLASE"/>
    <property type="match status" value="1"/>
</dbReference>
<dbReference type="GO" id="GO:0000270">
    <property type="term" value="P:peptidoglycan metabolic process"/>
    <property type="evidence" value="ECO:0007669"/>
    <property type="project" value="InterPro"/>
</dbReference>
<sequence>MAKTRKKRPLLRAALLLAAVAVIGTLFFPNWLRQLQYPMKLESLVRETAAEYGLNPPLVAAVIYTESKYNASAVSSAGAMGLMQIMPETGEWIAHKLDWPFTDETLFDPRANARLGAWYLRFLLDRYDGRVQNAIAAYHAGQGSVDAWLEDARYSSDGLTLERAGSSSTQHYINKVLSAYENYQILYEAS</sequence>
<dbReference type="GO" id="GO:0016020">
    <property type="term" value="C:membrane"/>
    <property type="evidence" value="ECO:0007669"/>
    <property type="project" value="InterPro"/>
</dbReference>
<dbReference type="EMBL" id="DVOT01000154">
    <property type="protein sequence ID" value="HIV28039.1"/>
    <property type="molecule type" value="Genomic_DNA"/>
</dbReference>
<dbReference type="SUPFAM" id="SSF53955">
    <property type="entry name" value="Lysozyme-like"/>
    <property type="match status" value="1"/>
</dbReference>
<dbReference type="Proteomes" id="UP000886884">
    <property type="component" value="Unassembled WGS sequence"/>
</dbReference>
<dbReference type="PANTHER" id="PTHR37423">
    <property type="entry name" value="SOLUBLE LYTIC MUREIN TRANSGLYCOSYLASE-RELATED"/>
    <property type="match status" value="1"/>
</dbReference>
<dbReference type="GO" id="GO:0008933">
    <property type="term" value="F:peptidoglycan lytic transglycosylase activity"/>
    <property type="evidence" value="ECO:0007669"/>
    <property type="project" value="InterPro"/>
</dbReference>
<dbReference type="CDD" id="cd16896">
    <property type="entry name" value="LT_Slt70-like"/>
    <property type="match status" value="1"/>
</dbReference>
<dbReference type="Pfam" id="PF01464">
    <property type="entry name" value="SLT"/>
    <property type="match status" value="1"/>
</dbReference>
<name>A0A9D1P9H6_9FIRM</name>
<dbReference type="AlphaFoldDB" id="A0A9D1P9H6"/>
<evidence type="ECO:0000313" key="4">
    <source>
        <dbReference type="Proteomes" id="UP000886884"/>
    </source>
</evidence>
<evidence type="ECO:0000313" key="3">
    <source>
        <dbReference type="EMBL" id="HIV28039.1"/>
    </source>
</evidence>
<dbReference type="InterPro" id="IPR023346">
    <property type="entry name" value="Lysozyme-like_dom_sf"/>
</dbReference>
<feature type="domain" description="Transglycosylase SLT" evidence="2">
    <location>
        <begin position="44"/>
        <end position="153"/>
    </location>
</feature>
<protein>
    <submittedName>
        <fullName evidence="3">Lytic transglycosylase domain-containing protein</fullName>
    </submittedName>
</protein>
<reference evidence="3" key="1">
    <citation type="submission" date="2020-10" db="EMBL/GenBank/DDBJ databases">
        <authorList>
            <person name="Gilroy R."/>
        </authorList>
    </citation>
    <scope>NUCLEOTIDE SEQUENCE</scope>
    <source>
        <strain evidence="3">CHK183-6373</strain>
    </source>
</reference>
<evidence type="ECO:0000259" key="2">
    <source>
        <dbReference type="Pfam" id="PF01464"/>
    </source>
</evidence>
<dbReference type="PANTHER" id="PTHR37423:SF2">
    <property type="entry name" value="MEMBRANE-BOUND LYTIC MUREIN TRANSGLYCOSYLASE C"/>
    <property type="match status" value="1"/>
</dbReference>
<comment type="caution">
    <text evidence="3">The sequence shown here is derived from an EMBL/GenBank/DDBJ whole genome shotgun (WGS) entry which is preliminary data.</text>
</comment>
<dbReference type="Gene3D" id="1.10.530.10">
    <property type="match status" value="1"/>
</dbReference>
<accession>A0A9D1P9H6</accession>
<proteinExistence type="inferred from homology"/>